<organism evidence="2 3">
    <name type="scientific">Alternaria arborescens</name>
    <dbReference type="NCBI Taxonomy" id="156630"/>
    <lineage>
        <taxon>Eukaryota</taxon>
        <taxon>Fungi</taxon>
        <taxon>Dikarya</taxon>
        <taxon>Ascomycota</taxon>
        <taxon>Pezizomycotina</taxon>
        <taxon>Dothideomycetes</taxon>
        <taxon>Pleosporomycetidae</taxon>
        <taxon>Pleosporales</taxon>
        <taxon>Pleosporineae</taxon>
        <taxon>Pleosporaceae</taxon>
        <taxon>Alternaria</taxon>
        <taxon>Alternaria sect. Alternaria</taxon>
    </lineage>
</organism>
<dbReference type="OrthoDB" id="3689541at2759"/>
<gene>
    <name evidence="2" type="ORF">AA0113_g5270</name>
</gene>
<feature type="region of interest" description="Disordered" evidence="1">
    <location>
        <begin position="157"/>
        <end position="184"/>
    </location>
</feature>
<dbReference type="EMBL" id="PEJP01000018">
    <property type="protein sequence ID" value="RYO65257.1"/>
    <property type="molecule type" value="Genomic_DNA"/>
</dbReference>
<feature type="compositionally biased region" description="Basic and acidic residues" evidence="1">
    <location>
        <begin position="157"/>
        <end position="177"/>
    </location>
</feature>
<comment type="caution">
    <text evidence="2">The sequence shown here is derived from an EMBL/GenBank/DDBJ whole genome shotgun (WGS) entry which is preliminary data.</text>
</comment>
<protein>
    <submittedName>
        <fullName evidence="2">Uncharacterized protein</fullName>
    </submittedName>
</protein>
<keyword evidence="3" id="KW-1185">Reference proteome</keyword>
<reference evidence="3" key="1">
    <citation type="journal article" date="2019" name="bioRxiv">
        <title>Genomics, evolutionary history and diagnostics of the Alternaria alternata species group including apple and Asian pear pathotypes.</title>
        <authorList>
            <person name="Armitage A.D."/>
            <person name="Cockerton H.M."/>
            <person name="Sreenivasaprasad S."/>
            <person name="Woodhall J.W."/>
            <person name="Lane C.R."/>
            <person name="Harrison R.J."/>
            <person name="Clarkson J.P."/>
        </authorList>
    </citation>
    <scope>NUCLEOTIDE SEQUENCE [LARGE SCALE GENOMIC DNA]</scope>
    <source>
        <strain evidence="3">RGR 97.0016</strain>
    </source>
</reference>
<dbReference type="AlphaFoldDB" id="A0A4Q4S5K0"/>
<evidence type="ECO:0000313" key="2">
    <source>
        <dbReference type="EMBL" id="RYO65257.1"/>
    </source>
</evidence>
<dbReference type="Proteomes" id="UP000293823">
    <property type="component" value="Unassembled WGS sequence"/>
</dbReference>
<evidence type="ECO:0000313" key="3">
    <source>
        <dbReference type="Proteomes" id="UP000293823"/>
    </source>
</evidence>
<feature type="region of interest" description="Disordered" evidence="1">
    <location>
        <begin position="200"/>
        <end position="289"/>
    </location>
</feature>
<evidence type="ECO:0000256" key="1">
    <source>
        <dbReference type="SAM" id="MobiDB-lite"/>
    </source>
</evidence>
<accession>A0A4Q4S5K0</accession>
<feature type="compositionally biased region" description="Low complexity" evidence="1">
    <location>
        <begin position="256"/>
        <end position="271"/>
    </location>
</feature>
<feature type="compositionally biased region" description="Polar residues" evidence="1">
    <location>
        <begin position="207"/>
        <end position="217"/>
    </location>
</feature>
<name>A0A4Q4S5K0_9PLEO</name>
<proteinExistence type="predicted"/>
<sequence>MKDFHDKRKNTLPTVFFPFSAPTNTRSTLQFINLFQQTHLDKMAREKRIAHKSPNSLGDAYRDITSAQAELVRNQNTLGHRQALVNSSVPEETPISIGFAAQIVDEAQKPKRQADLEKARSILDRRQKGQPVSWVELEWTKTLCAREAKLEGAEMKDVTATDMKKQQWQQDQEREMNEISAANKHPTWNTRMLLRARLGEGDKSDSVSDSDLINASGVSGGAMPEPARVSQKKSPVHEPEDDNGGSEKKDENNAVSQAQPQDPLPSPLDDANNNMTAELNANEDSDVDIWDDDVWALMIKAD</sequence>